<dbReference type="PANTHER" id="PTHR37297">
    <property type="entry name" value="PROTEIN NRDI"/>
    <property type="match status" value="1"/>
</dbReference>
<dbReference type="PANTHER" id="PTHR37297:SF1">
    <property type="entry name" value="PROTEIN NRDI"/>
    <property type="match status" value="1"/>
</dbReference>
<dbReference type="InterPro" id="IPR004465">
    <property type="entry name" value="RNR_NrdI"/>
</dbReference>
<gene>
    <name evidence="4 5" type="primary">nrdI</name>
    <name evidence="5" type="ORF">LJ757_16985</name>
</gene>
<dbReference type="Pfam" id="PF07972">
    <property type="entry name" value="Flavodoxin_NdrI"/>
    <property type="match status" value="1"/>
</dbReference>
<comment type="caution">
    <text evidence="5">The sequence shown here is derived from an EMBL/GenBank/DDBJ whole genome shotgun (WGS) entry which is preliminary data.</text>
</comment>
<name>A0A9X1MH28_9MICC</name>
<evidence type="ECO:0000256" key="2">
    <source>
        <dbReference type="ARBA" id="ARBA00009942"/>
    </source>
</evidence>
<keyword evidence="6" id="KW-1185">Reference proteome</keyword>
<dbReference type="PIRSF" id="PIRSF005087">
    <property type="entry name" value="NrdI"/>
    <property type="match status" value="1"/>
</dbReference>
<comment type="function">
    <text evidence="1 4">Probably involved in ribonucleotide reductase function.</text>
</comment>
<proteinExistence type="inferred from homology"/>
<evidence type="ECO:0000256" key="4">
    <source>
        <dbReference type="HAMAP-Rule" id="MF_00128"/>
    </source>
</evidence>
<protein>
    <recommendedName>
        <fullName evidence="3 4">Protein NrdI</fullName>
    </recommendedName>
</protein>
<sequence length="148" mass="15989">MPNLIYFSSTSENTHRFVAKLGIPAIRLPVKTKDDTVIATEPYVLVVPTYGGGGAKGAVPKQVIKFLNVESNRRLIRGIIAAGNTNFHDSYCLAGDVIAAKLAADDAAAPSRTQVLYRFEIMGTPDDVEAVRTGLETFWKQAPSPQTP</sequence>
<accession>A0A9X1MH28</accession>
<organism evidence="5 6">
    <name type="scientific">Arthrobacter caoxuetaonis</name>
    <dbReference type="NCBI Taxonomy" id="2886935"/>
    <lineage>
        <taxon>Bacteria</taxon>
        <taxon>Bacillati</taxon>
        <taxon>Actinomycetota</taxon>
        <taxon>Actinomycetes</taxon>
        <taxon>Micrococcales</taxon>
        <taxon>Micrococcaceae</taxon>
        <taxon>Arthrobacter</taxon>
    </lineage>
</organism>
<dbReference type="InterPro" id="IPR020852">
    <property type="entry name" value="RNR_Ib_NrdI_bac"/>
</dbReference>
<evidence type="ECO:0000256" key="1">
    <source>
        <dbReference type="ARBA" id="ARBA00003999"/>
    </source>
</evidence>
<comment type="similarity">
    <text evidence="2 4">Belongs to the NrdI family.</text>
</comment>
<dbReference type="InterPro" id="IPR029039">
    <property type="entry name" value="Flavoprotein-like_sf"/>
</dbReference>
<dbReference type="Proteomes" id="UP001139158">
    <property type="component" value="Unassembled WGS sequence"/>
</dbReference>
<evidence type="ECO:0000256" key="3">
    <source>
        <dbReference type="ARBA" id="ARBA00020129"/>
    </source>
</evidence>
<dbReference type="EMBL" id="JAJFZV010000018">
    <property type="protein sequence ID" value="MCC3299491.1"/>
    <property type="molecule type" value="Genomic_DNA"/>
</dbReference>
<dbReference type="RefSeq" id="WP_227897477.1">
    <property type="nucleotide sequence ID" value="NZ_CP099467.1"/>
</dbReference>
<dbReference type="NCBIfam" id="TIGR00333">
    <property type="entry name" value="nrdI"/>
    <property type="match status" value="1"/>
</dbReference>
<reference evidence="5" key="1">
    <citation type="submission" date="2021-10" db="EMBL/GenBank/DDBJ databases">
        <title>Novel species in genus Arthrobacter.</title>
        <authorList>
            <person name="Liu Y."/>
        </authorList>
    </citation>
    <scope>NUCLEOTIDE SEQUENCE</scope>
    <source>
        <strain evidence="5">Zg-Y453</strain>
    </source>
</reference>
<dbReference type="SUPFAM" id="SSF52218">
    <property type="entry name" value="Flavoproteins"/>
    <property type="match status" value="1"/>
</dbReference>
<dbReference type="GO" id="GO:0010181">
    <property type="term" value="F:FMN binding"/>
    <property type="evidence" value="ECO:0007669"/>
    <property type="project" value="InterPro"/>
</dbReference>
<evidence type="ECO:0000313" key="5">
    <source>
        <dbReference type="EMBL" id="MCC3299491.1"/>
    </source>
</evidence>
<dbReference type="AlphaFoldDB" id="A0A9X1MH28"/>
<evidence type="ECO:0000313" key="6">
    <source>
        <dbReference type="Proteomes" id="UP001139158"/>
    </source>
</evidence>
<dbReference type="HAMAP" id="MF_00128">
    <property type="entry name" value="NrdI"/>
    <property type="match status" value="1"/>
</dbReference>
<dbReference type="Gene3D" id="3.40.50.360">
    <property type="match status" value="1"/>
</dbReference>